<evidence type="ECO:0000313" key="4">
    <source>
        <dbReference type="Proteomes" id="UP000256779"/>
    </source>
</evidence>
<dbReference type="InterPro" id="IPR013780">
    <property type="entry name" value="Glyco_hydro_b"/>
</dbReference>
<dbReference type="Pfam" id="PF18206">
    <property type="entry name" value="Porphyrn_cat_1"/>
    <property type="match status" value="1"/>
</dbReference>
<name>A0A3D9L0V4_MARFU</name>
<dbReference type="Gene3D" id="2.60.120.1200">
    <property type="match status" value="1"/>
</dbReference>
<proteinExistence type="predicted"/>
<dbReference type="OrthoDB" id="974840at2"/>
<dbReference type="EMBL" id="QREG01000018">
    <property type="protein sequence ID" value="RED95255.1"/>
    <property type="molecule type" value="Genomic_DNA"/>
</dbReference>
<evidence type="ECO:0000313" key="3">
    <source>
        <dbReference type="EMBL" id="RED95255.1"/>
    </source>
</evidence>
<dbReference type="AlphaFoldDB" id="A0A3D9L0V4"/>
<evidence type="ECO:0000259" key="2">
    <source>
        <dbReference type="Pfam" id="PF18206"/>
    </source>
</evidence>
<protein>
    <submittedName>
        <fullName evidence="3">Putative secreted protein (Por secretion system target)</fullName>
    </submittedName>
</protein>
<gene>
    <name evidence="3" type="ORF">C7460_11832</name>
</gene>
<organism evidence="3 4">
    <name type="scientific">Marinoscillum furvescens DSM 4134</name>
    <dbReference type="NCBI Taxonomy" id="1122208"/>
    <lineage>
        <taxon>Bacteria</taxon>
        <taxon>Pseudomonadati</taxon>
        <taxon>Bacteroidota</taxon>
        <taxon>Cytophagia</taxon>
        <taxon>Cytophagales</taxon>
        <taxon>Reichenbachiellaceae</taxon>
        <taxon>Marinoscillum</taxon>
    </lineage>
</organism>
<feature type="domain" description="Beta-porphyranase A C-terminal" evidence="1">
    <location>
        <begin position="504"/>
        <end position="596"/>
    </location>
</feature>
<comment type="caution">
    <text evidence="3">The sequence shown here is derived from an EMBL/GenBank/DDBJ whole genome shotgun (WGS) entry which is preliminary data.</text>
</comment>
<dbReference type="InterPro" id="IPR041224">
    <property type="entry name" value="BPA_C"/>
</dbReference>
<dbReference type="CDD" id="cd21510">
    <property type="entry name" value="agarase_cat"/>
    <property type="match status" value="1"/>
</dbReference>
<evidence type="ECO:0000259" key="1">
    <source>
        <dbReference type="Pfam" id="PF18040"/>
    </source>
</evidence>
<dbReference type="Gene3D" id="3.20.20.80">
    <property type="entry name" value="Glycosidases"/>
    <property type="match status" value="1"/>
</dbReference>
<dbReference type="InterPro" id="IPR017853">
    <property type="entry name" value="GH"/>
</dbReference>
<dbReference type="Pfam" id="PF18040">
    <property type="entry name" value="BPA_C"/>
    <property type="match status" value="1"/>
</dbReference>
<feature type="domain" description="Porphyranase beta-sandwich" evidence="2">
    <location>
        <begin position="393"/>
        <end position="494"/>
    </location>
</feature>
<accession>A0A3D9L0V4</accession>
<dbReference type="Proteomes" id="UP000256779">
    <property type="component" value="Unassembled WGS sequence"/>
</dbReference>
<sequence>MQRIVNSLVLFVIYTVIGYTVSGQTAEVKIDASVQRYLGDVSELNRKTYFNIHSSGYNDPDVQQFLSDYDVYLGRGFWSPFGFAKNKMGETGKYPEHKQGDNSLRPVQVGHVATDHPKNVVRYSTDVEVAANWAVNYYENWVDQGGRPEFYEVMNEPFVHAGDEVFKAEQPDADKMRLRMAEWYGTIGKKIHESQALANMKVIGYSSAWPSLELWDFKHWNTRMKMFMDVAGEHMDGFATHLYDGINVTGQDTKRSGSNSEAILDLIEAYSYVKWGIVKPHAITEYGGIEKGYPAEYSDMKSIQSIRSMNRIIMGLMERENDMLISIPFIGDKAKWHLTAANNYNPYGSVLFIPTNLGEPNPEGWEYSARILFFELWKGVKGERLHIQSTNPDVQVQAFKDGDKIYVLLNSLSEETIETEMAWNNLGENFGADVRSLMIYPDKDPEYTTEHLNSLPVSVSLRAGETVNYIVTLKEDSEFSNSIITKKYYATNYLEPITINKPITFEYSDVETGTGYATLRMSIGRKHNVSKKPTVTVNGKTVAVPDNWKGYDQANREDFFGMIEIPVPMSYLSENATVKVTFPDNGGHLAAMILQVEKFTKDVEVESPVILDATSQGCLVYPNPMRDEVTLTWDAALNQNVSISIVALDGREVFSEQLRAFPGSARLLPGVMLPGVYQLQARCGEQYHTARLVVQ</sequence>
<dbReference type="RefSeq" id="WP_115869342.1">
    <property type="nucleotide sequence ID" value="NZ_QREG01000018.1"/>
</dbReference>
<dbReference type="SUPFAM" id="SSF51445">
    <property type="entry name" value="(Trans)glycosidases"/>
    <property type="match status" value="1"/>
</dbReference>
<dbReference type="NCBIfam" id="TIGR04183">
    <property type="entry name" value="Por_Secre_tail"/>
    <property type="match status" value="1"/>
</dbReference>
<dbReference type="InterPro" id="IPR026444">
    <property type="entry name" value="Secre_tail"/>
</dbReference>
<dbReference type="InterPro" id="IPR040527">
    <property type="entry name" value="Beta-sand_Porphyrn"/>
</dbReference>
<dbReference type="Gene3D" id="2.60.40.1180">
    <property type="entry name" value="Golgi alpha-mannosidase II"/>
    <property type="match status" value="1"/>
</dbReference>
<reference evidence="3 4" key="1">
    <citation type="submission" date="2018-07" db="EMBL/GenBank/DDBJ databases">
        <title>Genomic Encyclopedia of Type Strains, Phase IV (KMG-IV): sequencing the most valuable type-strain genomes for metagenomic binning, comparative biology and taxonomic classification.</title>
        <authorList>
            <person name="Goeker M."/>
        </authorList>
    </citation>
    <scope>NUCLEOTIDE SEQUENCE [LARGE SCALE GENOMIC DNA]</scope>
    <source>
        <strain evidence="3 4">DSM 4134</strain>
    </source>
</reference>
<keyword evidence="4" id="KW-1185">Reference proteome</keyword>